<keyword evidence="2" id="KW-1185">Reference proteome</keyword>
<organism evidence="1 2">
    <name type="scientific">Mythimna loreyi</name>
    <dbReference type="NCBI Taxonomy" id="667449"/>
    <lineage>
        <taxon>Eukaryota</taxon>
        <taxon>Metazoa</taxon>
        <taxon>Ecdysozoa</taxon>
        <taxon>Arthropoda</taxon>
        <taxon>Hexapoda</taxon>
        <taxon>Insecta</taxon>
        <taxon>Pterygota</taxon>
        <taxon>Neoptera</taxon>
        <taxon>Endopterygota</taxon>
        <taxon>Lepidoptera</taxon>
        <taxon>Glossata</taxon>
        <taxon>Ditrysia</taxon>
        <taxon>Noctuoidea</taxon>
        <taxon>Noctuidae</taxon>
        <taxon>Noctuinae</taxon>
        <taxon>Hadenini</taxon>
        <taxon>Mythimna</taxon>
    </lineage>
</organism>
<evidence type="ECO:0000313" key="1">
    <source>
        <dbReference type="EMBL" id="KAJ8704976.1"/>
    </source>
</evidence>
<dbReference type="EMBL" id="CM056806">
    <property type="protein sequence ID" value="KAJ8704976.1"/>
    <property type="molecule type" value="Genomic_DNA"/>
</dbReference>
<protein>
    <submittedName>
        <fullName evidence="1">Uncharacterized protein</fullName>
    </submittedName>
</protein>
<comment type="caution">
    <text evidence="1">The sequence shown here is derived from an EMBL/GenBank/DDBJ whole genome shotgun (WGS) entry which is preliminary data.</text>
</comment>
<name>A0ACC2Q0B7_9NEOP</name>
<accession>A0ACC2Q0B7</accession>
<evidence type="ECO:0000313" key="2">
    <source>
        <dbReference type="Proteomes" id="UP001231649"/>
    </source>
</evidence>
<sequence>MYLLHLLVLLLCIYESLPYQDHNRWRYYTRENHKATVGRVLELMRSYYEEANSRLSQLNDMRFMYEESPYYEMGYIIGEIIERYRKVVEMAQRPVRFKFYAVPDTVRTVEHMQKLYFELYHLVRMMHETPRKWRNETEFRNIEMVAGPELLTTIKTEEEIQLESLGEMGLKELLSTQRNLAENQRRREKEKKRQRKKFEKLRQAYMLGLVNDMKMKGKSYNKHWPLDYGWEIDYVW</sequence>
<dbReference type="Proteomes" id="UP001231649">
    <property type="component" value="Chromosome 30"/>
</dbReference>
<gene>
    <name evidence="1" type="ORF">PYW08_012296</name>
</gene>
<reference evidence="1" key="1">
    <citation type="submission" date="2023-03" db="EMBL/GenBank/DDBJ databases">
        <title>Chromosome-level genomes of two armyworms, Mythimna separata and Mythimna loreyi, provide insights into the biosynthesis and reception of sex pheromones.</title>
        <authorList>
            <person name="Zhao H."/>
        </authorList>
    </citation>
    <scope>NUCLEOTIDE SEQUENCE</scope>
    <source>
        <strain evidence="1">BeijingLab</strain>
    </source>
</reference>
<proteinExistence type="predicted"/>